<protein>
    <submittedName>
        <fullName evidence="1">23011_t:CDS:1</fullName>
    </submittedName>
</protein>
<proteinExistence type="predicted"/>
<dbReference type="EMBL" id="CAJVPY010008923">
    <property type="protein sequence ID" value="CAG8702454.1"/>
    <property type="molecule type" value="Genomic_DNA"/>
</dbReference>
<reference evidence="1" key="1">
    <citation type="submission" date="2021-06" db="EMBL/GenBank/DDBJ databases">
        <authorList>
            <person name="Kallberg Y."/>
            <person name="Tangrot J."/>
            <person name="Rosling A."/>
        </authorList>
    </citation>
    <scope>NUCLEOTIDE SEQUENCE</scope>
    <source>
        <strain evidence="1">MA453B</strain>
    </source>
</reference>
<evidence type="ECO:0000313" key="1">
    <source>
        <dbReference type="EMBL" id="CAG8702454.1"/>
    </source>
</evidence>
<dbReference type="AlphaFoldDB" id="A0A9N9HS11"/>
<sequence length="158" mass="18578">MKNELYIKEVFHICRKPIKISIFVNGLETSHASKEVLAKIVQKAQKMIQLQKELIDSFRDCLRLKFEAEEEQASELLTNIVHNVVNEVLNKNRSPAGYKAMKLSQHNNKYIEYVNFDNKNAKLEAFGEYCLYNIHGLKYMNEHTKSTEYNDNNEQDYK</sequence>
<organism evidence="1 2">
    <name type="scientific">Dentiscutata erythropus</name>
    <dbReference type="NCBI Taxonomy" id="1348616"/>
    <lineage>
        <taxon>Eukaryota</taxon>
        <taxon>Fungi</taxon>
        <taxon>Fungi incertae sedis</taxon>
        <taxon>Mucoromycota</taxon>
        <taxon>Glomeromycotina</taxon>
        <taxon>Glomeromycetes</taxon>
        <taxon>Diversisporales</taxon>
        <taxon>Gigasporaceae</taxon>
        <taxon>Dentiscutata</taxon>
    </lineage>
</organism>
<comment type="caution">
    <text evidence="1">The sequence shown here is derived from an EMBL/GenBank/DDBJ whole genome shotgun (WGS) entry which is preliminary data.</text>
</comment>
<gene>
    <name evidence="1" type="ORF">DERYTH_LOCUS13073</name>
</gene>
<dbReference type="Proteomes" id="UP000789405">
    <property type="component" value="Unassembled WGS sequence"/>
</dbReference>
<accession>A0A9N9HS11</accession>
<keyword evidence="2" id="KW-1185">Reference proteome</keyword>
<name>A0A9N9HS11_9GLOM</name>
<evidence type="ECO:0000313" key="2">
    <source>
        <dbReference type="Proteomes" id="UP000789405"/>
    </source>
</evidence>